<gene>
    <name evidence="1" type="ORF">GIB67_025681</name>
</gene>
<protein>
    <recommendedName>
        <fullName evidence="3">Kinesin motor domain-containing protein</fullName>
    </recommendedName>
</protein>
<comment type="caution">
    <text evidence="1">The sequence shown here is derived from an EMBL/GenBank/DDBJ whole genome shotgun (WGS) entry which is preliminary data.</text>
</comment>
<dbReference type="EMBL" id="JACGCM010002537">
    <property type="protein sequence ID" value="KAF6138952.1"/>
    <property type="molecule type" value="Genomic_DNA"/>
</dbReference>
<dbReference type="Gene3D" id="3.20.20.70">
    <property type="entry name" value="Aldolase class I"/>
    <property type="match status" value="1"/>
</dbReference>
<evidence type="ECO:0000313" key="2">
    <source>
        <dbReference type="Proteomes" id="UP000541444"/>
    </source>
</evidence>
<name>A0A7J7L8P7_9MAGN</name>
<dbReference type="Proteomes" id="UP000541444">
    <property type="component" value="Unassembled WGS sequence"/>
</dbReference>
<dbReference type="SUPFAM" id="SSF51445">
    <property type="entry name" value="(Trans)glycosidases"/>
    <property type="match status" value="1"/>
</dbReference>
<reference evidence="1 2" key="1">
    <citation type="journal article" date="2020" name="IScience">
        <title>Genome Sequencing of the Endangered Kingdonia uniflora (Circaeasteraceae, Ranunculales) Reveals Potential Mechanisms of Evolutionary Specialization.</title>
        <authorList>
            <person name="Sun Y."/>
            <person name="Deng T."/>
            <person name="Zhang A."/>
            <person name="Moore M.J."/>
            <person name="Landis J.B."/>
            <person name="Lin N."/>
            <person name="Zhang H."/>
            <person name="Zhang X."/>
            <person name="Huang J."/>
            <person name="Zhang X."/>
            <person name="Sun H."/>
            <person name="Wang H."/>
        </authorList>
    </citation>
    <scope>NUCLEOTIDE SEQUENCE [LARGE SCALE GENOMIC DNA]</scope>
    <source>
        <strain evidence="1">TB1705</strain>
        <tissue evidence="1">Leaf</tissue>
    </source>
</reference>
<organism evidence="1 2">
    <name type="scientific">Kingdonia uniflora</name>
    <dbReference type="NCBI Taxonomy" id="39325"/>
    <lineage>
        <taxon>Eukaryota</taxon>
        <taxon>Viridiplantae</taxon>
        <taxon>Streptophyta</taxon>
        <taxon>Embryophyta</taxon>
        <taxon>Tracheophyta</taxon>
        <taxon>Spermatophyta</taxon>
        <taxon>Magnoliopsida</taxon>
        <taxon>Ranunculales</taxon>
        <taxon>Circaeasteraceae</taxon>
        <taxon>Kingdonia</taxon>
    </lineage>
</organism>
<dbReference type="InterPro" id="IPR013785">
    <property type="entry name" value="Aldolase_TIM"/>
</dbReference>
<evidence type="ECO:0000313" key="1">
    <source>
        <dbReference type="EMBL" id="KAF6138952.1"/>
    </source>
</evidence>
<dbReference type="OrthoDB" id="1728549at2759"/>
<sequence length="248" mass="27494">MFSSGVRSHPESSPFFSVFAYLYTGCQNGYTSVGLHGTRWLTTGGQMLKLEHTRLSAEALEYMKCIKDVTEMTSTIQSARTIRVFCRCRPLTVQEASAGATMEIDFDYAKDGEQQKTSKIPGQDPDKLEVGNGGMTFKEYRAHFSIWALMKPQMTSSLSFSSIDDPPCVSSSSSDDLMFDCATAIAVMHQNTINLVVHDATSSQGGSVMGLKDKRKKRDYEFGHCSIMQDYFNPGAHMSQTNFGDIFV</sequence>
<keyword evidence="2" id="KW-1185">Reference proteome</keyword>
<dbReference type="InterPro" id="IPR017853">
    <property type="entry name" value="GH"/>
</dbReference>
<evidence type="ECO:0008006" key="3">
    <source>
        <dbReference type="Google" id="ProtNLM"/>
    </source>
</evidence>
<dbReference type="AlphaFoldDB" id="A0A7J7L8P7"/>
<proteinExistence type="predicted"/>
<accession>A0A7J7L8P7</accession>